<comment type="caution">
    <text evidence="3">The sequence shown here is derived from an EMBL/GenBank/DDBJ whole genome shotgun (WGS) entry which is preliminary data.</text>
</comment>
<sequence length="423" mass="48183">MSSWVGKLENHPLHETLTQLLNWVQIEVDEITDDISEVRRFENVIRRVQANLQSIDPELVAFGELDAFNNALRHQNIWQQVSTFSNNGNATHIRNANNYLTNSLNGKQWLIAPSIVGGQVEQEHLREAYDDLADKFQLLKEKFGNLEREKADLETTIENRRQEVDQQISQWQQQFSEAQERRSESYQDWKSDLEKNVSESNKELVNKTESKLEKLESDTSMFLSRLSEQSEQKHNRIQELYELASGDSISGGYAKTAKEESDQANLWRKISIGFIVVTVIWLLSAFCFYSSGGFHTVASQLTSPTEIASENIGVNLATLDWSRYLLTFSITGVLLFGAGYAGQQSTRHRDEARRTQRFALQVKALDPYISSLPEEEQIHIKKSLTEKFFDGVGERSSSDGEIHIPASMTGKLFQAVIDNVKGK</sequence>
<keyword evidence="2" id="KW-1133">Transmembrane helix</keyword>
<reference evidence="3 4" key="1">
    <citation type="submission" date="2022-07" db="EMBL/GenBank/DDBJ databases">
        <title>Photobacterium pectinilyticum sp. nov., a marine bacterium isolated from surface seawater of Qingdao offshore.</title>
        <authorList>
            <person name="Wang X."/>
        </authorList>
    </citation>
    <scope>NUCLEOTIDE SEQUENCE [LARGE SCALE GENOMIC DNA]</scope>
    <source>
        <strain evidence="3 4">ZSDE20</strain>
    </source>
</reference>
<name>A0ABT1N6Z3_9GAMM</name>
<keyword evidence="1" id="KW-0175">Coiled coil</keyword>
<gene>
    <name evidence="3" type="ORF">NHN17_20940</name>
</gene>
<evidence type="ECO:0000313" key="3">
    <source>
        <dbReference type="EMBL" id="MCQ1060513.1"/>
    </source>
</evidence>
<feature type="transmembrane region" description="Helical" evidence="2">
    <location>
        <begin position="321"/>
        <end position="341"/>
    </location>
</feature>
<dbReference type="EMBL" id="JANEYT010000075">
    <property type="protein sequence ID" value="MCQ1060513.1"/>
    <property type="molecule type" value="Genomic_DNA"/>
</dbReference>
<organism evidence="3 4">
    <name type="scientific">Photobacterium pectinilyticum</name>
    <dbReference type="NCBI Taxonomy" id="2906793"/>
    <lineage>
        <taxon>Bacteria</taxon>
        <taxon>Pseudomonadati</taxon>
        <taxon>Pseudomonadota</taxon>
        <taxon>Gammaproteobacteria</taxon>
        <taxon>Vibrionales</taxon>
        <taxon>Vibrionaceae</taxon>
        <taxon>Photobacterium</taxon>
    </lineage>
</organism>
<evidence type="ECO:0000313" key="4">
    <source>
        <dbReference type="Proteomes" id="UP001524460"/>
    </source>
</evidence>
<dbReference type="RefSeq" id="WP_255044592.1">
    <property type="nucleotide sequence ID" value="NZ_JANEYT010000075.1"/>
</dbReference>
<evidence type="ECO:0000256" key="1">
    <source>
        <dbReference type="SAM" id="Coils"/>
    </source>
</evidence>
<feature type="transmembrane region" description="Helical" evidence="2">
    <location>
        <begin position="270"/>
        <end position="291"/>
    </location>
</feature>
<protein>
    <recommendedName>
        <fullName evidence="5">Chromosome partition protein Smc</fullName>
    </recommendedName>
</protein>
<accession>A0ABT1N6Z3</accession>
<evidence type="ECO:0000256" key="2">
    <source>
        <dbReference type="SAM" id="Phobius"/>
    </source>
</evidence>
<feature type="coiled-coil region" evidence="1">
    <location>
        <begin position="122"/>
        <end position="243"/>
    </location>
</feature>
<keyword evidence="4" id="KW-1185">Reference proteome</keyword>
<keyword evidence="2" id="KW-0472">Membrane</keyword>
<keyword evidence="2" id="KW-0812">Transmembrane</keyword>
<evidence type="ECO:0008006" key="5">
    <source>
        <dbReference type="Google" id="ProtNLM"/>
    </source>
</evidence>
<dbReference type="Proteomes" id="UP001524460">
    <property type="component" value="Unassembled WGS sequence"/>
</dbReference>
<proteinExistence type="predicted"/>